<dbReference type="Gene3D" id="3.90.70.10">
    <property type="entry name" value="Cysteine proteinases"/>
    <property type="match status" value="1"/>
</dbReference>
<organism evidence="3 4">
    <name type="scientific">Halioxenophilus aromaticivorans</name>
    <dbReference type="NCBI Taxonomy" id="1306992"/>
    <lineage>
        <taxon>Bacteria</taxon>
        <taxon>Pseudomonadati</taxon>
        <taxon>Pseudomonadota</taxon>
        <taxon>Gammaproteobacteria</taxon>
        <taxon>Alteromonadales</taxon>
        <taxon>Alteromonadaceae</taxon>
        <taxon>Halioxenophilus</taxon>
    </lineage>
</organism>
<dbReference type="SUPFAM" id="SSF48452">
    <property type="entry name" value="TPR-like"/>
    <property type="match status" value="1"/>
</dbReference>
<dbReference type="EMBL" id="BAABLX010000076">
    <property type="protein sequence ID" value="GAA4958229.1"/>
    <property type="molecule type" value="Genomic_DNA"/>
</dbReference>
<sequence>MPTSLKCAYAATADLPLHGAKRTPSRVIATASRLAITAALLMLAACARLPSVQQQPSIQQQPWPLDENLPRQHRIAELPFFPQTENQCGPAALATVLNYRGQPVTPKALAKTVFVPKRGGSLQIELVAQARRTGQLAYTLPNNFASLLAEVTQNNPVLVMQNLRFSWWPKWHYAVVKGYDLDRELIVLNSGKTEDYTMPAALFEKTWARAKRWGLVVLHPSQLPASAEPLPLIKAINDLEQVGHLEAAEQGYQAALARWPDEEMALFGMANFYHVQGNYPEANQLYQRLINQNPNFSQGWNNYAYLLLAAQCSTQATQAATCAVSLDSNNDNYRATLKEVSLDAERAALDEEIPYVETSQPINCPTLTCPL</sequence>
<dbReference type="InterPro" id="IPR019734">
    <property type="entry name" value="TPR_rpt"/>
</dbReference>
<dbReference type="CDD" id="cd02549">
    <property type="entry name" value="Peptidase_C39A"/>
    <property type="match status" value="1"/>
</dbReference>
<keyword evidence="4" id="KW-1185">Reference proteome</keyword>
<evidence type="ECO:0000256" key="1">
    <source>
        <dbReference type="PROSITE-ProRule" id="PRU00339"/>
    </source>
</evidence>
<dbReference type="NCBIfam" id="NF033920">
    <property type="entry name" value="C39_PA2778_fam"/>
    <property type="match status" value="1"/>
</dbReference>
<dbReference type="Proteomes" id="UP001409585">
    <property type="component" value="Unassembled WGS sequence"/>
</dbReference>
<dbReference type="PROSITE" id="PS50005">
    <property type="entry name" value="TPR"/>
    <property type="match status" value="1"/>
</dbReference>
<feature type="domain" description="Peptidase C39-like" evidence="2">
    <location>
        <begin position="78"/>
        <end position="187"/>
    </location>
</feature>
<accession>A0AAV3U8K6</accession>
<evidence type="ECO:0000259" key="2">
    <source>
        <dbReference type="Pfam" id="PF13529"/>
    </source>
</evidence>
<dbReference type="InterPro" id="IPR039563">
    <property type="entry name" value="Peptidase_C39_single_dom"/>
</dbReference>
<gene>
    <name evidence="3" type="ORF">GCM10025791_43540</name>
</gene>
<evidence type="ECO:0000313" key="4">
    <source>
        <dbReference type="Proteomes" id="UP001409585"/>
    </source>
</evidence>
<comment type="caution">
    <text evidence="3">The sequence shown here is derived from an EMBL/GenBank/DDBJ whole genome shotgun (WGS) entry which is preliminary data.</text>
</comment>
<dbReference type="InterPro" id="IPR011990">
    <property type="entry name" value="TPR-like_helical_dom_sf"/>
</dbReference>
<proteinExistence type="predicted"/>
<dbReference type="Gene3D" id="1.25.40.10">
    <property type="entry name" value="Tetratricopeptide repeat domain"/>
    <property type="match status" value="1"/>
</dbReference>
<feature type="repeat" description="TPR" evidence="1">
    <location>
        <begin position="263"/>
        <end position="296"/>
    </location>
</feature>
<protein>
    <submittedName>
        <fullName evidence="3">PA2778 family cysteine peptidase</fullName>
    </submittedName>
</protein>
<name>A0AAV3U8K6_9ALTE</name>
<dbReference type="InterPro" id="IPR039564">
    <property type="entry name" value="Peptidase_C39-like"/>
</dbReference>
<dbReference type="AlphaFoldDB" id="A0AAV3U8K6"/>
<evidence type="ECO:0000313" key="3">
    <source>
        <dbReference type="EMBL" id="GAA4958229.1"/>
    </source>
</evidence>
<dbReference type="RefSeq" id="WP_345427293.1">
    <property type="nucleotide sequence ID" value="NZ_AP031496.1"/>
</dbReference>
<dbReference type="SMART" id="SM00028">
    <property type="entry name" value="TPR"/>
    <property type="match status" value="2"/>
</dbReference>
<dbReference type="Pfam" id="PF13432">
    <property type="entry name" value="TPR_16"/>
    <property type="match status" value="1"/>
</dbReference>
<keyword evidence="1" id="KW-0802">TPR repeat</keyword>
<dbReference type="Pfam" id="PF13529">
    <property type="entry name" value="Peptidase_C39_2"/>
    <property type="match status" value="1"/>
</dbReference>
<reference evidence="4" key="1">
    <citation type="journal article" date="2019" name="Int. J. Syst. Evol. Microbiol.">
        <title>The Global Catalogue of Microorganisms (GCM) 10K type strain sequencing project: providing services to taxonomists for standard genome sequencing and annotation.</title>
        <authorList>
            <consortium name="The Broad Institute Genomics Platform"/>
            <consortium name="The Broad Institute Genome Sequencing Center for Infectious Disease"/>
            <person name="Wu L."/>
            <person name="Ma J."/>
        </authorList>
    </citation>
    <scope>NUCLEOTIDE SEQUENCE [LARGE SCALE GENOMIC DNA]</scope>
    <source>
        <strain evidence="4">JCM 19134</strain>
    </source>
</reference>